<gene>
    <name evidence="2" type="ORF">LWC34_29420</name>
</gene>
<protein>
    <submittedName>
        <fullName evidence="2">Uncharacterized protein</fullName>
    </submittedName>
</protein>
<feature type="compositionally biased region" description="Polar residues" evidence="1">
    <location>
        <begin position="1"/>
        <end position="17"/>
    </location>
</feature>
<organism evidence="2 3">
    <name type="scientific">Kibdelosporangium philippinense</name>
    <dbReference type="NCBI Taxonomy" id="211113"/>
    <lineage>
        <taxon>Bacteria</taxon>
        <taxon>Bacillati</taxon>
        <taxon>Actinomycetota</taxon>
        <taxon>Actinomycetes</taxon>
        <taxon>Pseudonocardiales</taxon>
        <taxon>Pseudonocardiaceae</taxon>
        <taxon>Kibdelosporangium</taxon>
    </lineage>
</organism>
<proteinExistence type="predicted"/>
<reference evidence="2 3" key="1">
    <citation type="submission" date="2021-12" db="EMBL/GenBank/DDBJ databases">
        <title>Genome sequence of Kibdelosporangium philippinense ATCC 49844.</title>
        <authorList>
            <person name="Fedorov E.A."/>
            <person name="Omeragic M."/>
            <person name="Shalygina K.F."/>
            <person name="Maclea K.S."/>
        </authorList>
    </citation>
    <scope>NUCLEOTIDE SEQUENCE [LARGE SCALE GENOMIC DNA]</scope>
    <source>
        <strain evidence="2 3">ATCC 49844</strain>
    </source>
</reference>
<dbReference type="RefSeq" id="WP_233728332.1">
    <property type="nucleotide sequence ID" value="NZ_JAJVCN010000002.1"/>
</dbReference>
<dbReference type="Proteomes" id="UP001521150">
    <property type="component" value="Unassembled WGS sequence"/>
</dbReference>
<name>A0ABS8ZH82_9PSEU</name>
<evidence type="ECO:0000313" key="2">
    <source>
        <dbReference type="EMBL" id="MCE7006917.1"/>
    </source>
</evidence>
<sequence length="97" mass="11007">MDRQQQQPVSDWFSTLESGAVDDPESLTPNYQWRVDMFRPGLVHLANINGKVHAADGHLWVESVDDRTADVHKREYPPVTSRCPDCSWWAAQTGLVS</sequence>
<dbReference type="EMBL" id="JAJVCN010000002">
    <property type="protein sequence ID" value="MCE7006917.1"/>
    <property type="molecule type" value="Genomic_DNA"/>
</dbReference>
<evidence type="ECO:0000313" key="3">
    <source>
        <dbReference type="Proteomes" id="UP001521150"/>
    </source>
</evidence>
<accession>A0ABS8ZH82</accession>
<evidence type="ECO:0000256" key="1">
    <source>
        <dbReference type="SAM" id="MobiDB-lite"/>
    </source>
</evidence>
<comment type="caution">
    <text evidence="2">The sequence shown here is derived from an EMBL/GenBank/DDBJ whole genome shotgun (WGS) entry which is preliminary data.</text>
</comment>
<keyword evidence="3" id="KW-1185">Reference proteome</keyword>
<feature type="region of interest" description="Disordered" evidence="1">
    <location>
        <begin position="1"/>
        <end position="23"/>
    </location>
</feature>